<reference evidence="2" key="1">
    <citation type="submission" date="2023-02" db="EMBL/GenBank/DDBJ databases">
        <title>Colletotrichum kahawae CIFC_Que2 genome sequencing and assembly.</title>
        <authorList>
            <person name="Baroncelli R."/>
        </authorList>
    </citation>
    <scope>NUCLEOTIDE SEQUENCE</scope>
    <source>
        <strain evidence="2">CIFC_Que2</strain>
    </source>
</reference>
<sequence>MATTSSRRKPRQRPPSGHSDITNFNPQGLSTTNTTSEKPCLGDFSKIFSLLNHHQKPESPPDNDFSYTQQPVPSQSISPSSRLLYIPDSVIRDVMMGGKVPKLKSKAAGQNATSATSPLLSPPMSATSSDSDSVSSRGDFDPVDMELDLNGGAGLSDVTTPPATPPPNTTSVSAGDLLFERHTALRLPVSFEESFSTRLAHQFMAHDQQLQETCAKLDSRMSHDRVYVFVDGSNISTSFYQDLKKKFGMRHNEPLPGCLDIVKLHEILQRDRHVMASHIVGSKAPGKTEAQYFFDAEDIGYKKTILPRIPKDSMKLFSNTSDCDDMYLRRCEPMQEHQVDENLQHLMINCAIDNIRNKGVIVLVTGDGNSNDSGTSDGFPAHVVRCLTLGWAVEVYSFKSACSEAWTQPELLNNKEWAGRVSVHYLDSYLHDLCKPSFEKQLSEVAAKHATRVSCRPAPITLKRMKPILEDEGTSPRSHATHLDTKWRTPSPKEAKVTGAATSEYQTVTVTKSHATSDYQKHLQTARTFGVGQTIFASTNGFVGGCFGSFQQCSNISGAKV</sequence>
<dbReference type="CDD" id="cd18724">
    <property type="entry name" value="PIN_LabA-like"/>
    <property type="match status" value="1"/>
</dbReference>
<feature type="compositionally biased region" description="Polar residues" evidence="1">
    <location>
        <begin position="19"/>
        <end position="37"/>
    </location>
</feature>
<dbReference type="AlphaFoldDB" id="A0AAE0DDM2"/>
<dbReference type="Gene3D" id="3.40.50.1010">
    <property type="entry name" value="5'-nuclease"/>
    <property type="match status" value="1"/>
</dbReference>
<evidence type="ECO:0000313" key="3">
    <source>
        <dbReference type="Proteomes" id="UP001281614"/>
    </source>
</evidence>
<keyword evidence="3" id="KW-1185">Reference proteome</keyword>
<protein>
    <submittedName>
        <fullName evidence="2">Cell wall glucanase</fullName>
    </submittedName>
</protein>
<organism evidence="2 3">
    <name type="scientific">Colletotrichum kahawae</name>
    <name type="common">Coffee berry disease fungus</name>
    <dbReference type="NCBI Taxonomy" id="34407"/>
    <lineage>
        <taxon>Eukaryota</taxon>
        <taxon>Fungi</taxon>
        <taxon>Dikarya</taxon>
        <taxon>Ascomycota</taxon>
        <taxon>Pezizomycotina</taxon>
        <taxon>Sordariomycetes</taxon>
        <taxon>Hypocreomycetidae</taxon>
        <taxon>Glomerellales</taxon>
        <taxon>Glomerellaceae</taxon>
        <taxon>Colletotrichum</taxon>
        <taxon>Colletotrichum gloeosporioides species complex</taxon>
    </lineage>
</organism>
<name>A0AAE0DDM2_COLKA</name>
<feature type="compositionally biased region" description="Polar residues" evidence="1">
    <location>
        <begin position="108"/>
        <end position="119"/>
    </location>
</feature>
<feature type="compositionally biased region" description="Basic and acidic residues" evidence="1">
    <location>
        <begin position="481"/>
        <end position="496"/>
    </location>
</feature>
<feature type="region of interest" description="Disordered" evidence="1">
    <location>
        <begin position="1"/>
        <end position="38"/>
    </location>
</feature>
<feature type="compositionally biased region" description="Low complexity" evidence="1">
    <location>
        <begin position="125"/>
        <end position="137"/>
    </location>
</feature>
<proteinExistence type="predicted"/>
<comment type="caution">
    <text evidence="2">The sequence shown here is derived from an EMBL/GenBank/DDBJ whole genome shotgun (WGS) entry which is preliminary data.</text>
</comment>
<evidence type="ECO:0000313" key="2">
    <source>
        <dbReference type="EMBL" id="KAK2778287.1"/>
    </source>
</evidence>
<evidence type="ECO:0000256" key="1">
    <source>
        <dbReference type="SAM" id="MobiDB-lite"/>
    </source>
</evidence>
<feature type="region of interest" description="Disordered" evidence="1">
    <location>
        <begin position="104"/>
        <end position="174"/>
    </location>
</feature>
<gene>
    <name evidence="2" type="ORF">CKAH01_03243</name>
</gene>
<feature type="region of interest" description="Disordered" evidence="1">
    <location>
        <begin position="53"/>
        <end position="80"/>
    </location>
</feature>
<feature type="compositionally biased region" description="Basic residues" evidence="1">
    <location>
        <begin position="1"/>
        <end position="12"/>
    </location>
</feature>
<dbReference type="EMBL" id="VYYT01000013">
    <property type="protein sequence ID" value="KAK2778287.1"/>
    <property type="molecule type" value="Genomic_DNA"/>
</dbReference>
<feature type="region of interest" description="Disordered" evidence="1">
    <location>
        <begin position="471"/>
        <end position="500"/>
    </location>
</feature>
<dbReference type="Proteomes" id="UP001281614">
    <property type="component" value="Unassembled WGS sequence"/>
</dbReference>
<accession>A0AAE0DDM2</accession>
<feature type="compositionally biased region" description="Low complexity" evidence="1">
    <location>
        <begin position="69"/>
        <end position="80"/>
    </location>
</feature>